<sequence>MSSDVSITPTDFRSFIAWEAVSRDTIDFKKIYVDVAGDLKAGLLLSQILYWRLPSKQRDTKLSVERDGRLWLAKADADWWGEVRLTPVEARGARLILEARGIIICRTFKFFGTTTTHISIEEQRFLELMVETMNIDEDVRNAGRLTDRHKRPAAKKAGSKPASGNRKPRQTDAAGEEQDRSGDGADDGGDPPADRPEGESRNYGNDNSRITETIIPEITETIIPELPKPQSENYGTANPGITETGIPYTETPAETPTESFSETPPKTPSSSSTTVSGDARATPGADDDEYSAGAGTAVVARPSPAAVGEASPPSDPAAQGQSDRPRHATGGEEVPRPAAAGFAILGLTPVLRAELDARPARDALPWTDLRALMSCTAPSRVDHLRQQLALQTVSGIPRALYLRLTDEEVMRATRAAQADARVVKGNFAAAGYHALDTLIGEQFTAEFLKTGRRPKAAAPQSDGGRAAEVKNAGKVVTPEEPAGPPVGSLRVGAMWRHKVNQDLVMIRRVAGFRYTLSTGQTVKADELARLYEFEAAPREASA</sequence>
<evidence type="ECO:0000313" key="3">
    <source>
        <dbReference type="Proteomes" id="UP001595803"/>
    </source>
</evidence>
<reference evidence="3" key="1">
    <citation type="journal article" date="2019" name="Int. J. Syst. Evol. Microbiol.">
        <title>The Global Catalogue of Microorganisms (GCM) 10K type strain sequencing project: providing services to taxonomists for standard genome sequencing and annotation.</title>
        <authorList>
            <consortium name="The Broad Institute Genomics Platform"/>
            <consortium name="The Broad Institute Genome Sequencing Center for Infectious Disease"/>
            <person name="Wu L."/>
            <person name="Ma J."/>
        </authorList>
    </citation>
    <scope>NUCLEOTIDE SEQUENCE [LARGE SCALE GENOMIC DNA]</scope>
    <source>
        <strain evidence="3">CCTCC AB 2017081</strain>
    </source>
</reference>
<evidence type="ECO:0000313" key="2">
    <source>
        <dbReference type="EMBL" id="MFC3833468.1"/>
    </source>
</evidence>
<dbReference type="Proteomes" id="UP001595803">
    <property type="component" value="Unassembled WGS sequence"/>
</dbReference>
<feature type="compositionally biased region" description="Polar residues" evidence="1">
    <location>
        <begin position="230"/>
        <end position="241"/>
    </location>
</feature>
<feature type="region of interest" description="Disordered" evidence="1">
    <location>
        <begin position="141"/>
        <end position="334"/>
    </location>
</feature>
<feature type="compositionally biased region" description="Low complexity" evidence="1">
    <location>
        <begin position="247"/>
        <end position="274"/>
    </location>
</feature>
<comment type="caution">
    <text evidence="2">The sequence shown here is derived from an EMBL/GenBank/DDBJ whole genome shotgun (WGS) entry which is preliminary data.</text>
</comment>
<accession>A0ABV7Z809</accession>
<keyword evidence="3" id="KW-1185">Reference proteome</keyword>
<name>A0ABV7Z809_9DEIO</name>
<gene>
    <name evidence="2" type="ORF">ACFOSB_11430</name>
</gene>
<protein>
    <submittedName>
        <fullName evidence="2">Uncharacterized protein</fullName>
    </submittedName>
</protein>
<organism evidence="2 3">
    <name type="scientific">Deinococcus rufus</name>
    <dbReference type="NCBI Taxonomy" id="2136097"/>
    <lineage>
        <taxon>Bacteria</taxon>
        <taxon>Thermotogati</taxon>
        <taxon>Deinococcota</taxon>
        <taxon>Deinococci</taxon>
        <taxon>Deinococcales</taxon>
        <taxon>Deinococcaceae</taxon>
        <taxon>Deinococcus</taxon>
    </lineage>
</organism>
<feature type="compositionally biased region" description="Low complexity" evidence="1">
    <location>
        <begin position="210"/>
        <end position="225"/>
    </location>
</feature>
<feature type="compositionally biased region" description="Basic residues" evidence="1">
    <location>
        <begin position="147"/>
        <end position="158"/>
    </location>
</feature>
<feature type="compositionally biased region" description="Basic and acidic residues" evidence="1">
    <location>
        <begin position="323"/>
        <end position="334"/>
    </location>
</feature>
<evidence type="ECO:0000256" key="1">
    <source>
        <dbReference type="SAM" id="MobiDB-lite"/>
    </source>
</evidence>
<dbReference type="EMBL" id="JBHRZG010000011">
    <property type="protein sequence ID" value="MFC3833468.1"/>
    <property type="molecule type" value="Genomic_DNA"/>
</dbReference>
<proteinExistence type="predicted"/>